<dbReference type="Proteomes" id="UP000676649">
    <property type="component" value="Chromosome"/>
</dbReference>
<protein>
    <submittedName>
        <fullName evidence="2">Metallophosphoesterase</fullName>
    </submittedName>
</protein>
<organism evidence="2 3">
    <name type="scientific">Methylomonas paludis</name>
    <dbReference type="NCBI Taxonomy" id="1173101"/>
    <lineage>
        <taxon>Bacteria</taxon>
        <taxon>Pseudomonadati</taxon>
        <taxon>Pseudomonadota</taxon>
        <taxon>Gammaproteobacteria</taxon>
        <taxon>Methylococcales</taxon>
        <taxon>Methylococcaceae</taxon>
        <taxon>Methylomonas</taxon>
    </lineage>
</organism>
<gene>
    <name evidence="2" type="ORF">KEF85_03830</name>
</gene>
<reference evidence="2" key="1">
    <citation type="submission" date="2021-04" db="EMBL/GenBank/DDBJ databases">
        <title>Draft genome sequence data of methanotrophic Methylovulum sp. strain S1L and Methylomonas sp. strain S2AM isolated from boreal lake water columns.</title>
        <authorList>
            <person name="Rissanen A.J."/>
            <person name="Mangayil R."/>
            <person name="Svenning M.M."/>
            <person name="Khanongnuch R."/>
        </authorList>
    </citation>
    <scope>NUCLEOTIDE SEQUENCE</scope>
    <source>
        <strain evidence="2">S2AM</strain>
    </source>
</reference>
<feature type="signal peptide" evidence="1">
    <location>
        <begin position="1"/>
        <end position="26"/>
    </location>
</feature>
<dbReference type="KEGG" id="mpad:KEF85_03830"/>
<dbReference type="AlphaFoldDB" id="A0A975MPF5"/>
<dbReference type="EMBL" id="CP073754">
    <property type="protein sequence ID" value="QWF71618.1"/>
    <property type="molecule type" value="Genomic_DNA"/>
</dbReference>
<dbReference type="SUPFAM" id="SSF56300">
    <property type="entry name" value="Metallo-dependent phosphatases"/>
    <property type="match status" value="1"/>
</dbReference>
<evidence type="ECO:0000313" key="2">
    <source>
        <dbReference type="EMBL" id="QWF71618.1"/>
    </source>
</evidence>
<dbReference type="RefSeq" id="WP_215583400.1">
    <property type="nucleotide sequence ID" value="NZ_CP073754.1"/>
</dbReference>
<keyword evidence="3" id="KW-1185">Reference proteome</keyword>
<evidence type="ECO:0000256" key="1">
    <source>
        <dbReference type="SAM" id="SignalP"/>
    </source>
</evidence>
<accession>A0A975MPF5</accession>
<evidence type="ECO:0000313" key="3">
    <source>
        <dbReference type="Proteomes" id="UP000676649"/>
    </source>
</evidence>
<name>A0A975MPF5_9GAMM</name>
<feature type="chain" id="PRO_5036731140" evidence="1">
    <location>
        <begin position="27"/>
        <end position="423"/>
    </location>
</feature>
<dbReference type="InterPro" id="IPR029052">
    <property type="entry name" value="Metallo-depent_PP-like"/>
</dbReference>
<dbReference type="Gene3D" id="3.60.21.10">
    <property type="match status" value="1"/>
</dbReference>
<sequence>MKTITKTLLAVSVSVAAMIYVAPALASDPVVLTFSTVGDSRQDPTSPDSTAIIANQVGKGSCAIPTGTGSNANPGLTGQDCKWLQNTAAWSRIMRSIQSQKANLLFFNGDMIMGYGKAGVPVVTRGNGTGETPISSPAVSDILGSDLMQFYQQYGFWRGTVANLIETGTYVVPVPGNHETQCKRCSKKAQVENELAWRDNMGDLILDTTRLNNALSPTGLSLNTSTWNASNAPGVADGLTTSQTQLSYSFDIGVSHFAIINTDPVGKDGHAPTAWLTNDFSTAFANGSKHFFVFGHKPAFYYSYTGAATPGTTSSLYDADHTAGNAFWNLITTYNATYFSGHEHIYNVSQPNGGASYQVIVGAGGSPFEDTGKTGTAPTDRLYSWATVSITQSGKATLNTYGFDATLTNPVVKLGSFTLPNAQ</sequence>
<keyword evidence="1" id="KW-0732">Signal</keyword>
<proteinExistence type="predicted"/>